<dbReference type="Pfam" id="PF01391">
    <property type="entry name" value="Collagen"/>
    <property type="match status" value="1"/>
</dbReference>
<protein>
    <recommendedName>
        <fullName evidence="4">Collagen triple helix repeat (20 copies)</fullName>
    </recommendedName>
</protein>
<feature type="compositionally biased region" description="Low complexity" evidence="1">
    <location>
        <begin position="29"/>
        <end position="38"/>
    </location>
</feature>
<dbReference type="Gene3D" id="1.20.5.320">
    <property type="entry name" value="6-Phosphogluconate Dehydrogenase, domain 3"/>
    <property type="match status" value="1"/>
</dbReference>
<reference evidence="2 3" key="1">
    <citation type="journal article" date="2011" name="J. Bacteriol.">
        <title>Complete genome sequence of the dog commensal and human pathogen Capnocytophaga canimorsus strain 5.</title>
        <authorList>
            <person name="Manfredi P."/>
            <person name="Pagni M."/>
            <person name="Cornelis G.R."/>
        </authorList>
    </citation>
    <scope>NUCLEOTIDE SEQUENCE [LARGE SCALE GENOMIC DNA]</scope>
    <source>
        <strain evidence="3">5</strain>
    </source>
</reference>
<evidence type="ECO:0008006" key="4">
    <source>
        <dbReference type="Google" id="ProtNLM"/>
    </source>
</evidence>
<sequence length="252" mass="27932">MNVRFFSRWFAIGMIAAALVTGCAKDGEQGPVGPQGEQGLKGDKGDQGEQGLKGDKGDQGEQGLKGDKGDQGEQGLKGDKGDQGIQGVPGNANVKIVDWTNFDDVPDWIINSSTRIAFTDRFDLPTNSELLKDLKDGKYAVFAYIKYESTTTYSTYLLPYVMDGSTADFGLGPKVIQFDWWILEANKLIARFYVKSLDSQSVKAYKGDWKYKLVFIKTNGNMFGRPVSKSDLEKELKGLSYEEVCKRYNIVP</sequence>
<keyword evidence="3" id="KW-1185">Reference proteome</keyword>
<dbReference type="GO" id="GO:0005615">
    <property type="term" value="C:extracellular space"/>
    <property type="evidence" value="ECO:0007669"/>
    <property type="project" value="TreeGrafter"/>
</dbReference>
<dbReference type="InterPro" id="IPR050149">
    <property type="entry name" value="Collagen_superfamily"/>
</dbReference>
<dbReference type="EMBL" id="CP002113">
    <property type="protein sequence ID" value="AEK24257.1"/>
    <property type="molecule type" value="Genomic_DNA"/>
</dbReference>
<name>F9YUM0_CAPCC</name>
<dbReference type="PROSITE" id="PS51257">
    <property type="entry name" value="PROKAR_LIPOPROTEIN"/>
    <property type="match status" value="1"/>
</dbReference>
<evidence type="ECO:0000313" key="2">
    <source>
        <dbReference type="EMBL" id="AEK24257.1"/>
    </source>
</evidence>
<proteinExistence type="predicted"/>
<evidence type="ECO:0000313" key="3">
    <source>
        <dbReference type="Proteomes" id="UP000008895"/>
    </source>
</evidence>
<dbReference type="KEGG" id="ccm:Ccan_21410"/>
<dbReference type="STRING" id="860228.Ccan_21410"/>
<dbReference type="RefSeq" id="WP_013998236.1">
    <property type="nucleotide sequence ID" value="NC_015846.1"/>
</dbReference>
<dbReference type="PANTHER" id="PTHR24023:SF1082">
    <property type="entry name" value="COLLAGEN TRIPLE HELIX REPEAT"/>
    <property type="match status" value="1"/>
</dbReference>
<gene>
    <name evidence="2" type="ordered locus">Ccan_21410</name>
</gene>
<dbReference type="PANTHER" id="PTHR24023">
    <property type="entry name" value="COLLAGEN ALPHA"/>
    <property type="match status" value="1"/>
</dbReference>
<feature type="region of interest" description="Disordered" evidence="1">
    <location>
        <begin position="28"/>
        <end position="88"/>
    </location>
</feature>
<dbReference type="AlphaFoldDB" id="F9YUM0"/>
<dbReference type="HOGENOM" id="CLU_1101325_0_0_10"/>
<dbReference type="Proteomes" id="UP000008895">
    <property type="component" value="Chromosome"/>
</dbReference>
<dbReference type="GO" id="GO:0031012">
    <property type="term" value="C:extracellular matrix"/>
    <property type="evidence" value="ECO:0007669"/>
    <property type="project" value="TreeGrafter"/>
</dbReference>
<dbReference type="InterPro" id="IPR008160">
    <property type="entry name" value="Collagen"/>
</dbReference>
<accession>F9YUM0</accession>
<feature type="compositionally biased region" description="Basic and acidic residues" evidence="1">
    <location>
        <begin position="40"/>
        <end position="82"/>
    </location>
</feature>
<evidence type="ECO:0000256" key="1">
    <source>
        <dbReference type="SAM" id="MobiDB-lite"/>
    </source>
</evidence>
<organism evidence="2 3">
    <name type="scientific">Capnocytophaga canimorsus (strain 5)</name>
    <dbReference type="NCBI Taxonomy" id="860228"/>
    <lineage>
        <taxon>Bacteria</taxon>
        <taxon>Pseudomonadati</taxon>
        <taxon>Bacteroidota</taxon>
        <taxon>Flavobacteriia</taxon>
        <taxon>Flavobacteriales</taxon>
        <taxon>Flavobacteriaceae</taxon>
        <taxon>Capnocytophaga</taxon>
    </lineage>
</organism>
<dbReference type="eggNOG" id="COG3266">
    <property type="taxonomic scope" value="Bacteria"/>
</dbReference>